<keyword evidence="3" id="KW-1185">Reference proteome</keyword>
<dbReference type="Proteomes" id="UP000507245">
    <property type="component" value="Unassembled WGS sequence"/>
</dbReference>
<keyword evidence="1" id="KW-1133">Transmembrane helix</keyword>
<accession>A0A6J5WFW2</accession>
<feature type="transmembrane region" description="Helical" evidence="1">
    <location>
        <begin position="35"/>
        <end position="57"/>
    </location>
</feature>
<evidence type="ECO:0000313" key="3">
    <source>
        <dbReference type="Proteomes" id="UP000507245"/>
    </source>
</evidence>
<name>A0A6J5WFW2_PRUAR</name>
<evidence type="ECO:0000256" key="1">
    <source>
        <dbReference type="SAM" id="Phobius"/>
    </source>
</evidence>
<dbReference type="AlphaFoldDB" id="A0A6J5WFW2"/>
<keyword evidence="1" id="KW-0472">Membrane</keyword>
<reference evidence="3" key="1">
    <citation type="journal article" date="2020" name="Genome Biol.">
        <title>Gamete binning: chromosome-level and haplotype-resolved genome assembly enabled by high-throughput single-cell sequencing of gamete genomes.</title>
        <authorList>
            <person name="Campoy J.A."/>
            <person name="Sun H."/>
            <person name="Goel M."/>
            <person name="Jiao W.-B."/>
            <person name="Folz-Donahue K."/>
            <person name="Wang N."/>
            <person name="Rubio M."/>
            <person name="Liu C."/>
            <person name="Kukat C."/>
            <person name="Ruiz D."/>
            <person name="Huettel B."/>
            <person name="Schneeberger K."/>
        </authorList>
    </citation>
    <scope>NUCLEOTIDE SEQUENCE [LARGE SCALE GENOMIC DNA]</scope>
    <source>
        <strain evidence="3">cv. Rojo Pasion</strain>
    </source>
</reference>
<evidence type="ECO:0000313" key="2">
    <source>
        <dbReference type="EMBL" id="CAB4298945.1"/>
    </source>
</evidence>
<gene>
    <name evidence="2" type="ORF">ORAREDHAP_LOCUS11893</name>
</gene>
<keyword evidence="1" id="KW-0812">Transmembrane</keyword>
<sequence>MWNEDRVVQDMKVMRDSRDASGSLFQTIPKLRKRIWSIIMFNILLCDVNLFIAELLWSHHGFYVRLAEIVFHFAALSAEHNDGYLERGQLHGLSGTVTILGCMGLRSLSCHRLLTCHYLCLMNTRSECTFGDASKTQICSFEMSSCGSTKTQCRLFFKTRFEVLLLGMTKTK</sequence>
<dbReference type="EMBL" id="CAEKKB010000002">
    <property type="protein sequence ID" value="CAB4298945.1"/>
    <property type="molecule type" value="Genomic_DNA"/>
</dbReference>
<organism evidence="2 3">
    <name type="scientific">Prunus armeniaca</name>
    <name type="common">Apricot</name>
    <name type="synonym">Armeniaca vulgaris</name>
    <dbReference type="NCBI Taxonomy" id="36596"/>
    <lineage>
        <taxon>Eukaryota</taxon>
        <taxon>Viridiplantae</taxon>
        <taxon>Streptophyta</taxon>
        <taxon>Embryophyta</taxon>
        <taxon>Tracheophyta</taxon>
        <taxon>Spermatophyta</taxon>
        <taxon>Magnoliopsida</taxon>
        <taxon>eudicotyledons</taxon>
        <taxon>Gunneridae</taxon>
        <taxon>Pentapetalae</taxon>
        <taxon>rosids</taxon>
        <taxon>fabids</taxon>
        <taxon>Rosales</taxon>
        <taxon>Rosaceae</taxon>
        <taxon>Amygdaloideae</taxon>
        <taxon>Amygdaleae</taxon>
        <taxon>Prunus</taxon>
    </lineage>
</organism>
<protein>
    <submittedName>
        <fullName evidence="2">Uncharacterized protein</fullName>
    </submittedName>
</protein>
<proteinExistence type="predicted"/>